<dbReference type="EMBL" id="JAUIRO010000002">
    <property type="protein sequence ID" value="KAK0728735.1"/>
    <property type="molecule type" value="Genomic_DNA"/>
</dbReference>
<feature type="region of interest" description="Disordered" evidence="1">
    <location>
        <begin position="19"/>
        <end position="67"/>
    </location>
</feature>
<dbReference type="AlphaFoldDB" id="A0AA40E6F5"/>
<protein>
    <submittedName>
        <fullName evidence="3">Uncharacterized protein</fullName>
    </submittedName>
</protein>
<sequence>MRNSGARSVWCGPIRSVPWKEPIRSVPGSRGSGPLKVGDAGQCPARPASRDRKSRDHGPVGPLLLVT</sequence>
<accession>A0AA40E6F5</accession>
<dbReference type="RefSeq" id="XP_060301590.1">
    <property type="nucleotide sequence ID" value="XM_060441455.1"/>
</dbReference>
<gene>
    <name evidence="3" type="ORF">B0T26DRAFT_699125</name>
    <name evidence="2" type="ORF">B0T26DRAFT_725074</name>
</gene>
<feature type="non-terminal residue" evidence="3">
    <location>
        <position position="67"/>
    </location>
</feature>
<feature type="non-terminal residue" evidence="3">
    <location>
        <position position="1"/>
    </location>
</feature>
<keyword evidence="4" id="KW-1185">Reference proteome</keyword>
<evidence type="ECO:0000256" key="1">
    <source>
        <dbReference type="SAM" id="MobiDB-lite"/>
    </source>
</evidence>
<feature type="compositionally biased region" description="Basic and acidic residues" evidence="1">
    <location>
        <begin position="48"/>
        <end position="58"/>
    </location>
</feature>
<reference evidence="3" key="1">
    <citation type="submission" date="2023-06" db="EMBL/GenBank/DDBJ databases">
        <title>Genome-scale phylogeny and comparative genomics of the fungal order Sordariales.</title>
        <authorList>
            <consortium name="Lawrence Berkeley National Laboratory"/>
            <person name="Hensen N."/>
            <person name="Bonometti L."/>
            <person name="Westerberg I."/>
            <person name="Brannstrom I.O."/>
            <person name="Guillou S."/>
            <person name="Cros-Aarteil S."/>
            <person name="Calhoun S."/>
            <person name="Haridas S."/>
            <person name="Kuo A."/>
            <person name="Mondo S."/>
            <person name="Pangilinan J."/>
            <person name="Riley R."/>
            <person name="LaButti K."/>
            <person name="Andreopoulos B."/>
            <person name="Lipzen A."/>
            <person name="Chen C."/>
            <person name="Yanf M."/>
            <person name="Daum C."/>
            <person name="Ng V."/>
            <person name="Clum A."/>
            <person name="Steindorff A."/>
            <person name="Ohm R."/>
            <person name="Martin F."/>
            <person name="Silar P."/>
            <person name="Natvig D."/>
            <person name="Lalanne C."/>
            <person name="Gautier V."/>
            <person name="Ament-velasquez S.L."/>
            <person name="Kruys A."/>
            <person name="Hutchinson M.I."/>
            <person name="Powell A.J."/>
            <person name="Barry K."/>
            <person name="Miller A.N."/>
            <person name="Grigoriev I.V."/>
            <person name="Debuchy R."/>
            <person name="Gladieux P."/>
            <person name="Thoren M.H."/>
            <person name="Johannesson H."/>
        </authorList>
    </citation>
    <scope>NUCLEOTIDE SEQUENCE</scope>
    <source>
        <strain evidence="3">SMH2392-1A</strain>
    </source>
</reference>
<dbReference type="EMBL" id="JAUIRO010000007">
    <property type="protein sequence ID" value="KAK0705961.1"/>
    <property type="molecule type" value="Genomic_DNA"/>
</dbReference>
<name>A0AA40E6F5_9PEZI</name>
<evidence type="ECO:0000313" key="3">
    <source>
        <dbReference type="EMBL" id="KAK0728735.1"/>
    </source>
</evidence>
<evidence type="ECO:0000313" key="4">
    <source>
        <dbReference type="Proteomes" id="UP001172101"/>
    </source>
</evidence>
<dbReference type="Proteomes" id="UP001172101">
    <property type="component" value="Unassembled WGS sequence"/>
</dbReference>
<proteinExistence type="predicted"/>
<organism evidence="3 4">
    <name type="scientific">Lasiosphaeria miniovina</name>
    <dbReference type="NCBI Taxonomy" id="1954250"/>
    <lineage>
        <taxon>Eukaryota</taxon>
        <taxon>Fungi</taxon>
        <taxon>Dikarya</taxon>
        <taxon>Ascomycota</taxon>
        <taxon>Pezizomycotina</taxon>
        <taxon>Sordariomycetes</taxon>
        <taxon>Sordariomycetidae</taxon>
        <taxon>Sordariales</taxon>
        <taxon>Lasiosphaeriaceae</taxon>
        <taxon>Lasiosphaeria</taxon>
    </lineage>
</organism>
<dbReference type="GeneID" id="85324725"/>
<evidence type="ECO:0000313" key="2">
    <source>
        <dbReference type="EMBL" id="KAK0705961.1"/>
    </source>
</evidence>
<comment type="caution">
    <text evidence="3">The sequence shown here is derived from an EMBL/GenBank/DDBJ whole genome shotgun (WGS) entry which is preliminary data.</text>
</comment>